<name>A0A183UFY2_TOXCA</name>
<accession>A0A183UFY2</accession>
<evidence type="ECO:0000313" key="2">
    <source>
        <dbReference type="Proteomes" id="UP000050794"/>
    </source>
</evidence>
<gene>
    <name evidence="1" type="ORF">TCNE_LOCUS7402</name>
</gene>
<keyword evidence="2" id="KW-1185">Reference proteome</keyword>
<dbReference type="AlphaFoldDB" id="A0A183UFY2"/>
<proteinExistence type="predicted"/>
<organism evidence="2 3">
    <name type="scientific">Toxocara canis</name>
    <name type="common">Canine roundworm</name>
    <dbReference type="NCBI Taxonomy" id="6265"/>
    <lineage>
        <taxon>Eukaryota</taxon>
        <taxon>Metazoa</taxon>
        <taxon>Ecdysozoa</taxon>
        <taxon>Nematoda</taxon>
        <taxon>Chromadorea</taxon>
        <taxon>Rhabditida</taxon>
        <taxon>Spirurina</taxon>
        <taxon>Ascaridomorpha</taxon>
        <taxon>Ascaridoidea</taxon>
        <taxon>Toxocaridae</taxon>
        <taxon>Toxocara</taxon>
    </lineage>
</organism>
<evidence type="ECO:0000313" key="3">
    <source>
        <dbReference type="WBParaSite" id="TCNE_0000740201-mRNA-1"/>
    </source>
</evidence>
<sequence>MGQGPGQGTDCRKVEDEQVLTLVVDMTKSNRSKDDIYAIPEPSMNALPSYYEIIQESSTFHIDKNSSDCYDNKQFVMKE</sequence>
<evidence type="ECO:0000313" key="1">
    <source>
        <dbReference type="EMBL" id="VDM38723.1"/>
    </source>
</evidence>
<protein>
    <submittedName>
        <fullName evidence="3">Ovule protein</fullName>
    </submittedName>
</protein>
<reference evidence="3" key="1">
    <citation type="submission" date="2016-06" db="UniProtKB">
        <authorList>
            <consortium name="WormBaseParasite"/>
        </authorList>
    </citation>
    <scope>IDENTIFICATION</scope>
</reference>
<reference evidence="1 2" key="2">
    <citation type="submission" date="2018-11" db="EMBL/GenBank/DDBJ databases">
        <authorList>
            <consortium name="Pathogen Informatics"/>
        </authorList>
    </citation>
    <scope>NUCLEOTIDE SEQUENCE [LARGE SCALE GENOMIC DNA]</scope>
</reference>
<dbReference type="WBParaSite" id="TCNE_0000740201-mRNA-1">
    <property type="protein sequence ID" value="TCNE_0000740201-mRNA-1"/>
    <property type="gene ID" value="TCNE_0000740201"/>
</dbReference>
<dbReference type="EMBL" id="UYWY01019673">
    <property type="protein sequence ID" value="VDM38723.1"/>
    <property type="molecule type" value="Genomic_DNA"/>
</dbReference>
<dbReference type="Proteomes" id="UP000050794">
    <property type="component" value="Unassembled WGS sequence"/>
</dbReference>